<dbReference type="PIRSF" id="PIRSF001357">
    <property type="entry name" value="DeoC"/>
    <property type="match status" value="1"/>
</dbReference>
<dbReference type="Pfam" id="PF01791">
    <property type="entry name" value="DeoC"/>
    <property type="match status" value="1"/>
</dbReference>
<comment type="catalytic activity">
    <reaction evidence="5 7">
        <text>2-deoxy-D-ribose 5-phosphate = D-glyceraldehyde 3-phosphate + acetaldehyde</text>
        <dbReference type="Rhea" id="RHEA:12821"/>
        <dbReference type="ChEBI" id="CHEBI:15343"/>
        <dbReference type="ChEBI" id="CHEBI:59776"/>
        <dbReference type="ChEBI" id="CHEBI:62877"/>
        <dbReference type="EC" id="4.1.2.4"/>
    </reaction>
</comment>
<dbReference type="GO" id="GO:0004139">
    <property type="term" value="F:deoxyribose-phosphate aldolase activity"/>
    <property type="evidence" value="ECO:0007669"/>
    <property type="project" value="UniProtKB-UniRule"/>
</dbReference>
<proteinExistence type="inferred from homology"/>
<comment type="subcellular location">
    <subcellularLocation>
        <location evidence="7">Cytoplasm</location>
    </subcellularLocation>
</comment>
<dbReference type="GO" id="GO:0016052">
    <property type="term" value="P:carbohydrate catabolic process"/>
    <property type="evidence" value="ECO:0007669"/>
    <property type="project" value="TreeGrafter"/>
</dbReference>
<dbReference type="AlphaFoldDB" id="A0A6J4N6I3"/>
<dbReference type="SMART" id="SM01133">
    <property type="entry name" value="DeoC"/>
    <property type="match status" value="1"/>
</dbReference>
<evidence type="ECO:0000256" key="7">
    <source>
        <dbReference type="HAMAP-Rule" id="MF_00114"/>
    </source>
</evidence>
<feature type="active site" description="Schiff-base intermediate with acetaldehyde" evidence="7">
    <location>
        <position position="166"/>
    </location>
</feature>
<dbReference type="InterPro" id="IPR002915">
    <property type="entry name" value="DeoC/FbaB/LacD_aldolase"/>
</dbReference>
<dbReference type="PANTHER" id="PTHR10889:SF1">
    <property type="entry name" value="DEOXYRIBOSE-PHOSPHATE ALDOLASE"/>
    <property type="match status" value="1"/>
</dbReference>
<feature type="active site" description="Proton donor/acceptor" evidence="7">
    <location>
        <position position="92"/>
    </location>
</feature>
<evidence type="ECO:0000256" key="5">
    <source>
        <dbReference type="ARBA" id="ARBA00048791"/>
    </source>
</evidence>
<accession>A0A6J4N6I3</accession>
<evidence type="ECO:0000256" key="6">
    <source>
        <dbReference type="ARBA" id="ARBA00056337"/>
    </source>
</evidence>
<dbReference type="PANTHER" id="PTHR10889">
    <property type="entry name" value="DEOXYRIBOSE-PHOSPHATE ALDOLASE"/>
    <property type="match status" value="1"/>
</dbReference>
<organism evidence="8">
    <name type="scientific">uncultured Phycisphaerae bacterium</name>
    <dbReference type="NCBI Taxonomy" id="904963"/>
    <lineage>
        <taxon>Bacteria</taxon>
        <taxon>Pseudomonadati</taxon>
        <taxon>Planctomycetota</taxon>
        <taxon>Phycisphaerae</taxon>
        <taxon>environmental samples</taxon>
    </lineage>
</organism>
<reference evidence="8" key="1">
    <citation type="submission" date="2020-02" db="EMBL/GenBank/DDBJ databases">
        <authorList>
            <person name="Meier V. D."/>
        </authorList>
    </citation>
    <scope>NUCLEOTIDE SEQUENCE</scope>
    <source>
        <strain evidence="8">AVDCRST_MAG64</strain>
    </source>
</reference>
<keyword evidence="4 7" id="KW-0704">Schiff base</keyword>
<dbReference type="EMBL" id="CADCUQ010000140">
    <property type="protein sequence ID" value="CAA9379225.1"/>
    <property type="molecule type" value="Genomic_DNA"/>
</dbReference>
<sequence length="234" mass="24560">MTPAQLAKAIDHTVLKPEARSPDVQKVCSEAMEHKFASVCVAPVWVPRVATLLRGSGVLTCTVAGFPHGTSKSTVKAIEAVAAVKDGADEVDVVAHLPHLLNLDLDAARAELMEVVRGARAARRDVVIKVIVESAALLSTLGDDRAEQVIELACRAVRESGCDFIKTSTGFHPAGGASVRAVALMKRYGHGLLIKAAGGIRDLPTARAMLDAGADRLGMSASVAVLDDLRKQSV</sequence>
<comment type="function">
    <text evidence="6 7">Catalyzes a reversible aldol reaction between acetaldehyde and D-glyceraldehyde 3-phosphate to generate 2-deoxy-D-ribose 5-phosphate.</text>
</comment>
<evidence type="ECO:0000256" key="4">
    <source>
        <dbReference type="ARBA" id="ARBA00023270"/>
    </source>
</evidence>
<dbReference type="UniPathway" id="UPA00002">
    <property type="reaction ID" value="UER00468"/>
</dbReference>
<comment type="pathway">
    <text evidence="7">Carbohydrate degradation; 2-deoxy-D-ribose 1-phosphate degradation; D-glyceraldehyde 3-phosphate and acetaldehyde from 2-deoxy-alpha-D-ribose 1-phosphate: step 2/2.</text>
</comment>
<dbReference type="FunFam" id="3.20.20.70:FF:000044">
    <property type="entry name" value="Deoxyribose-phosphate aldolase"/>
    <property type="match status" value="1"/>
</dbReference>
<dbReference type="CDD" id="cd00959">
    <property type="entry name" value="DeoC"/>
    <property type="match status" value="1"/>
</dbReference>
<evidence type="ECO:0000256" key="3">
    <source>
        <dbReference type="ARBA" id="ARBA00023239"/>
    </source>
</evidence>
<dbReference type="InterPro" id="IPR028581">
    <property type="entry name" value="DeoC_typeI"/>
</dbReference>
<comment type="similarity">
    <text evidence="1 7">Belongs to the DeoC/FbaB aldolase family. DeoC type 1 subfamily.</text>
</comment>
<protein>
    <recommendedName>
        <fullName evidence="7">Deoxyribose-phosphate aldolase</fullName>
        <shortName evidence="7">DERA</shortName>
        <ecNumber evidence="7">4.1.2.4</ecNumber>
    </recommendedName>
    <alternativeName>
        <fullName evidence="7">2-deoxy-D-ribose 5-phosphate aldolase</fullName>
    </alternativeName>
    <alternativeName>
        <fullName evidence="7">Phosphodeoxyriboaldolase</fullName>
        <shortName evidence="7">Deoxyriboaldolase</shortName>
    </alternativeName>
</protein>
<evidence type="ECO:0000256" key="1">
    <source>
        <dbReference type="ARBA" id="ARBA00010936"/>
    </source>
</evidence>
<dbReference type="InterPro" id="IPR013785">
    <property type="entry name" value="Aldolase_TIM"/>
</dbReference>
<dbReference type="Gene3D" id="3.20.20.70">
    <property type="entry name" value="Aldolase class I"/>
    <property type="match status" value="1"/>
</dbReference>
<dbReference type="NCBIfam" id="TIGR00126">
    <property type="entry name" value="deoC"/>
    <property type="match status" value="1"/>
</dbReference>
<dbReference type="EC" id="4.1.2.4" evidence="7"/>
<keyword evidence="3 7" id="KW-0456">Lyase</keyword>
<name>A0A6J4N6I3_9BACT</name>
<feature type="active site" description="Proton donor/acceptor" evidence="7">
    <location>
        <position position="195"/>
    </location>
</feature>
<evidence type="ECO:0000256" key="2">
    <source>
        <dbReference type="ARBA" id="ARBA00022490"/>
    </source>
</evidence>
<dbReference type="InterPro" id="IPR011343">
    <property type="entry name" value="DeoC"/>
</dbReference>
<evidence type="ECO:0000313" key="8">
    <source>
        <dbReference type="EMBL" id="CAA9379225.1"/>
    </source>
</evidence>
<dbReference type="GO" id="GO:0009264">
    <property type="term" value="P:deoxyribonucleotide catabolic process"/>
    <property type="evidence" value="ECO:0007669"/>
    <property type="project" value="UniProtKB-UniRule"/>
</dbReference>
<dbReference type="HAMAP" id="MF_00114">
    <property type="entry name" value="DeoC_type1"/>
    <property type="match status" value="1"/>
</dbReference>
<gene>
    <name evidence="7" type="primary">deoC</name>
    <name evidence="8" type="ORF">AVDCRST_MAG64-508</name>
</gene>
<dbReference type="SUPFAM" id="SSF51569">
    <property type="entry name" value="Aldolase"/>
    <property type="match status" value="1"/>
</dbReference>
<dbReference type="GO" id="GO:0006018">
    <property type="term" value="P:2-deoxyribose 1-phosphate catabolic process"/>
    <property type="evidence" value="ECO:0007669"/>
    <property type="project" value="UniProtKB-UniRule"/>
</dbReference>
<keyword evidence="2 7" id="KW-0963">Cytoplasm</keyword>
<dbReference type="GO" id="GO:0005737">
    <property type="term" value="C:cytoplasm"/>
    <property type="evidence" value="ECO:0007669"/>
    <property type="project" value="UniProtKB-SubCell"/>
</dbReference>